<evidence type="ECO:0000256" key="1">
    <source>
        <dbReference type="SAM" id="MobiDB-lite"/>
    </source>
</evidence>
<dbReference type="Pfam" id="PF01471">
    <property type="entry name" value="PG_binding_1"/>
    <property type="match status" value="1"/>
</dbReference>
<dbReference type="InterPro" id="IPR036365">
    <property type="entry name" value="PGBD-like_sf"/>
</dbReference>
<evidence type="ECO:0000313" key="3">
    <source>
        <dbReference type="EMBL" id="MXG89550.1"/>
    </source>
</evidence>
<gene>
    <name evidence="3" type="ORF">GRQ65_08310</name>
</gene>
<dbReference type="Gene3D" id="1.10.101.10">
    <property type="entry name" value="PGBD-like superfamily/PGBD"/>
    <property type="match status" value="1"/>
</dbReference>
<dbReference type="InterPro" id="IPR002477">
    <property type="entry name" value="Peptidoglycan-bd-like"/>
</dbReference>
<organism evidence="3 4">
    <name type="scientific">Nocardioides flavescens</name>
    <dbReference type="NCBI Taxonomy" id="2691959"/>
    <lineage>
        <taxon>Bacteria</taxon>
        <taxon>Bacillati</taxon>
        <taxon>Actinomycetota</taxon>
        <taxon>Actinomycetes</taxon>
        <taxon>Propionibacteriales</taxon>
        <taxon>Nocardioidaceae</taxon>
        <taxon>Nocardioides</taxon>
    </lineage>
</organism>
<dbReference type="AlphaFoldDB" id="A0A6L7ES98"/>
<sequence length="582" mass="57709">MSSFLGADTDELRSVGQECEQAKETVDGVIAFLKALIALLRAASFFSGGASAAYAQYLETVVLPWMQKISMALGLFAKVLNANADAQDQASDGSTLSLGSALPTYTSQVGSGSSAVQPYQGVPLVTPGVQGGVPSQTAALGQIAQITNAALGQGSGQASSAGTTLGGSTIGGATGGFPVPAGGTASPPGTTPGAAGQIAPCATIDAKPLVTGYDATSQGAFQGQLGIGGGHGAAGAPSADGSLGSGSGVGGGGLGSLGGGTVDGAAGHGGSGAPSIHTSDETPGYGGGSPGAEALGAVSAPLADAARVGSDSSGTSYGAAATMGAGAAALGVGGATLAASRGAGTTDPTVDAIASTNGRGSSGAQVRELQQRLTDAGYDTHGVDGQWGRGTEAAYQAYREAHPLPIREGTGWTSPDGFDYSQVTGVRGNERVTPEFLRGVEGVAQRVGARPEHLLAAMSFETGGSFRPDVVNPRSGATGLIQFMPDTAAGYGTSTEALARMTPTEQLPYVERYLERFRGWVGDVPSLYSSILGGHPMPADQAMFTDGSAAYTQNRELDADGNGRVTVREAADQIDRRLAGRR</sequence>
<dbReference type="InterPro" id="IPR036366">
    <property type="entry name" value="PGBDSf"/>
</dbReference>
<proteinExistence type="predicted"/>
<accession>A0A6L7ES98</accession>
<protein>
    <recommendedName>
        <fullName evidence="2">Peptidoglycan binding-like domain-containing protein</fullName>
    </recommendedName>
</protein>
<feature type="compositionally biased region" description="Gly residues" evidence="1">
    <location>
        <begin position="260"/>
        <end position="272"/>
    </location>
</feature>
<keyword evidence="4" id="KW-1185">Reference proteome</keyword>
<name>A0A6L7ES98_9ACTN</name>
<dbReference type="RefSeq" id="WP_160877084.1">
    <property type="nucleotide sequence ID" value="NZ_WUEK01000004.1"/>
</dbReference>
<dbReference type="Proteomes" id="UP000473325">
    <property type="component" value="Unassembled WGS sequence"/>
</dbReference>
<dbReference type="Gene3D" id="1.10.287.1060">
    <property type="entry name" value="ESAT-6-like"/>
    <property type="match status" value="1"/>
</dbReference>
<evidence type="ECO:0000313" key="4">
    <source>
        <dbReference type="Proteomes" id="UP000473325"/>
    </source>
</evidence>
<comment type="caution">
    <text evidence="3">The sequence shown here is derived from an EMBL/GenBank/DDBJ whole genome shotgun (WGS) entry which is preliminary data.</text>
</comment>
<evidence type="ECO:0000259" key="2">
    <source>
        <dbReference type="Pfam" id="PF01471"/>
    </source>
</evidence>
<dbReference type="InterPro" id="IPR023346">
    <property type="entry name" value="Lysozyme-like_dom_sf"/>
</dbReference>
<feature type="region of interest" description="Disordered" evidence="1">
    <location>
        <begin position="260"/>
        <end position="292"/>
    </location>
</feature>
<dbReference type="SUPFAM" id="SSF47090">
    <property type="entry name" value="PGBD-like"/>
    <property type="match status" value="1"/>
</dbReference>
<reference evidence="3 4" key="1">
    <citation type="submission" date="2019-12" db="EMBL/GenBank/DDBJ databases">
        <authorList>
            <person name="Kun Z."/>
        </authorList>
    </citation>
    <scope>NUCLEOTIDE SEQUENCE [LARGE SCALE GENOMIC DNA]</scope>
    <source>
        <strain evidence="3 4">YIM 123512</strain>
    </source>
</reference>
<dbReference type="Gene3D" id="1.10.530.10">
    <property type="match status" value="1"/>
</dbReference>
<feature type="domain" description="Peptidoglycan binding-like" evidence="2">
    <location>
        <begin position="362"/>
        <end position="404"/>
    </location>
</feature>
<dbReference type="SUPFAM" id="SSF53955">
    <property type="entry name" value="Lysozyme-like"/>
    <property type="match status" value="1"/>
</dbReference>
<dbReference type="EMBL" id="WUEK01000004">
    <property type="protein sequence ID" value="MXG89550.1"/>
    <property type="molecule type" value="Genomic_DNA"/>
</dbReference>